<evidence type="ECO:0000313" key="2">
    <source>
        <dbReference type="Proteomes" id="UP001234297"/>
    </source>
</evidence>
<protein>
    <submittedName>
        <fullName evidence="1">Uncharacterized protein</fullName>
    </submittedName>
</protein>
<evidence type="ECO:0000313" key="1">
    <source>
        <dbReference type="EMBL" id="KAJ8634116.1"/>
    </source>
</evidence>
<gene>
    <name evidence="1" type="ORF">MRB53_027452</name>
</gene>
<organism evidence="1 2">
    <name type="scientific">Persea americana</name>
    <name type="common">Avocado</name>
    <dbReference type="NCBI Taxonomy" id="3435"/>
    <lineage>
        <taxon>Eukaryota</taxon>
        <taxon>Viridiplantae</taxon>
        <taxon>Streptophyta</taxon>
        <taxon>Embryophyta</taxon>
        <taxon>Tracheophyta</taxon>
        <taxon>Spermatophyta</taxon>
        <taxon>Magnoliopsida</taxon>
        <taxon>Magnoliidae</taxon>
        <taxon>Laurales</taxon>
        <taxon>Lauraceae</taxon>
        <taxon>Persea</taxon>
    </lineage>
</organism>
<accession>A0ACC2LM66</accession>
<proteinExistence type="predicted"/>
<dbReference type="EMBL" id="CM056816">
    <property type="protein sequence ID" value="KAJ8634116.1"/>
    <property type="molecule type" value="Genomic_DNA"/>
</dbReference>
<name>A0ACC2LM66_PERAE</name>
<dbReference type="Proteomes" id="UP001234297">
    <property type="component" value="Chromosome 8"/>
</dbReference>
<keyword evidence="2" id="KW-1185">Reference proteome</keyword>
<comment type="caution">
    <text evidence="1">The sequence shown here is derived from an EMBL/GenBank/DDBJ whole genome shotgun (WGS) entry which is preliminary data.</text>
</comment>
<sequence length="157" mass="17061">MKAKVEKVAAEAEVEVGAEGEKLEMVEIGAEVAVGAEGEKEEMVEIEAEVAVGAEGEMVEIEAEVAAGAVEAKVEMVEIEAEVATGAEEGKENLMAEMVASRGWEESQMEKVGERTLKHLKSLVIPLCKLHTRHDLSWVAYNSMRLSCKCIDCLVWI</sequence>
<reference evidence="1 2" key="1">
    <citation type="journal article" date="2022" name="Hortic Res">
        <title>A haplotype resolved chromosomal level avocado genome allows analysis of novel avocado genes.</title>
        <authorList>
            <person name="Nath O."/>
            <person name="Fletcher S.J."/>
            <person name="Hayward A."/>
            <person name="Shaw L.M."/>
            <person name="Masouleh A.K."/>
            <person name="Furtado A."/>
            <person name="Henry R.J."/>
            <person name="Mitter N."/>
        </authorList>
    </citation>
    <scope>NUCLEOTIDE SEQUENCE [LARGE SCALE GENOMIC DNA]</scope>
    <source>
        <strain evidence="2">cv. Hass</strain>
    </source>
</reference>